<keyword evidence="1" id="KW-1133">Transmembrane helix</keyword>
<sequence length="349" mass="39414">MCNNNGTLDSNESVDINVNLDINRKFRNQLLVTVLSTSGLLGVSSCLTVSILVWCIFCAVVYWGKIDRLPSHRIEKFLENEENGPAIIGHRGGANEAPENTIAALLEAKKNGAYAVEVDIGVTKDEVAILLHDWTVDRTTDGEGKISEMTLEEAERLNAAANFSNRSQFPSEKIPTLEECVIKCLELDLKIYFDVKDFSDKTVSILIDIYERYPRLMETAIVCSFIPSVIYKVRLRNPEILTALTTSPRFFQTEVKKMKIPLKEWISPISYVMDSIMVWSMFNWLWYLCGNSAILLNKDFISRSVLDHWNACGIHVVPWTVNDPGDKVYFTESLKLAIITDCVLSSVDE</sequence>
<dbReference type="EMBL" id="MRZV01000477">
    <property type="protein sequence ID" value="PIK49178.1"/>
    <property type="molecule type" value="Genomic_DNA"/>
</dbReference>
<dbReference type="GO" id="GO:0005886">
    <property type="term" value="C:plasma membrane"/>
    <property type="evidence" value="ECO:0007669"/>
    <property type="project" value="TreeGrafter"/>
</dbReference>
<dbReference type="Pfam" id="PF03009">
    <property type="entry name" value="GDPD"/>
    <property type="match status" value="1"/>
</dbReference>
<dbReference type="GO" id="GO:0006580">
    <property type="term" value="P:ethanolamine metabolic process"/>
    <property type="evidence" value="ECO:0007669"/>
    <property type="project" value="TreeGrafter"/>
</dbReference>
<keyword evidence="4" id="KW-1185">Reference proteome</keyword>
<dbReference type="CDD" id="cd08573">
    <property type="entry name" value="GDPD_GDE1"/>
    <property type="match status" value="1"/>
</dbReference>
<evidence type="ECO:0000259" key="2">
    <source>
        <dbReference type="PROSITE" id="PS51704"/>
    </source>
</evidence>
<proteinExistence type="predicted"/>
<name>A0A2G8KML3_STIJA</name>
<gene>
    <name evidence="3" type="ORF">BSL78_13959</name>
</gene>
<evidence type="ECO:0000256" key="1">
    <source>
        <dbReference type="SAM" id="Phobius"/>
    </source>
</evidence>
<feature type="domain" description="GP-PDE" evidence="2">
    <location>
        <begin position="85"/>
        <end position="349"/>
    </location>
</feature>
<dbReference type="STRING" id="307972.A0A2G8KML3"/>
<accession>A0A2G8KML3</accession>
<protein>
    <submittedName>
        <fullName evidence="3">Putative glycerophosphodiester phosphodiesterase 1-like</fullName>
    </submittedName>
</protein>
<feature type="transmembrane region" description="Helical" evidence="1">
    <location>
        <begin position="40"/>
        <end position="63"/>
    </location>
</feature>
<dbReference type="PANTHER" id="PTHR46320:SF1">
    <property type="entry name" value="GLYCEROPHOSPHODIESTER PHOSPHODIESTERASE 1"/>
    <property type="match status" value="1"/>
</dbReference>
<dbReference type="GO" id="GO:0070291">
    <property type="term" value="P:N-acylethanolamine metabolic process"/>
    <property type="evidence" value="ECO:0007669"/>
    <property type="project" value="TreeGrafter"/>
</dbReference>
<reference evidence="3 4" key="1">
    <citation type="journal article" date="2017" name="PLoS Biol.">
        <title>The sea cucumber genome provides insights into morphological evolution and visceral regeneration.</title>
        <authorList>
            <person name="Zhang X."/>
            <person name="Sun L."/>
            <person name="Yuan J."/>
            <person name="Sun Y."/>
            <person name="Gao Y."/>
            <person name="Zhang L."/>
            <person name="Li S."/>
            <person name="Dai H."/>
            <person name="Hamel J.F."/>
            <person name="Liu C."/>
            <person name="Yu Y."/>
            <person name="Liu S."/>
            <person name="Lin W."/>
            <person name="Guo K."/>
            <person name="Jin S."/>
            <person name="Xu P."/>
            <person name="Storey K.B."/>
            <person name="Huan P."/>
            <person name="Zhang T."/>
            <person name="Zhou Y."/>
            <person name="Zhang J."/>
            <person name="Lin C."/>
            <person name="Li X."/>
            <person name="Xing L."/>
            <person name="Huo D."/>
            <person name="Sun M."/>
            <person name="Wang L."/>
            <person name="Mercier A."/>
            <person name="Li F."/>
            <person name="Yang H."/>
            <person name="Xiang J."/>
        </authorList>
    </citation>
    <scope>NUCLEOTIDE SEQUENCE [LARGE SCALE GENOMIC DNA]</scope>
    <source>
        <strain evidence="3">Shaxun</strain>
        <tissue evidence="3">Muscle</tissue>
    </source>
</reference>
<dbReference type="OrthoDB" id="197419at2759"/>
<dbReference type="Gene3D" id="3.20.20.190">
    <property type="entry name" value="Phosphatidylinositol (PI) phosphodiesterase"/>
    <property type="match status" value="1"/>
</dbReference>
<dbReference type="InterPro" id="IPR017946">
    <property type="entry name" value="PLC-like_Pdiesterase_TIM-brl"/>
</dbReference>
<dbReference type="PANTHER" id="PTHR46320">
    <property type="entry name" value="GLYCEROPHOSPHODIESTER PHOSPHODIESTERASE 1"/>
    <property type="match status" value="1"/>
</dbReference>
<dbReference type="PROSITE" id="PS51704">
    <property type="entry name" value="GP_PDE"/>
    <property type="match status" value="1"/>
</dbReference>
<dbReference type="Proteomes" id="UP000230750">
    <property type="component" value="Unassembled WGS sequence"/>
</dbReference>
<dbReference type="GO" id="GO:0006644">
    <property type="term" value="P:phospholipid metabolic process"/>
    <property type="evidence" value="ECO:0007669"/>
    <property type="project" value="TreeGrafter"/>
</dbReference>
<comment type="caution">
    <text evidence="3">The sequence shown here is derived from an EMBL/GenBank/DDBJ whole genome shotgun (WGS) entry which is preliminary data.</text>
</comment>
<evidence type="ECO:0000313" key="4">
    <source>
        <dbReference type="Proteomes" id="UP000230750"/>
    </source>
</evidence>
<keyword evidence="1" id="KW-0472">Membrane</keyword>
<keyword evidence="1" id="KW-0812">Transmembrane</keyword>
<evidence type="ECO:0000313" key="3">
    <source>
        <dbReference type="EMBL" id="PIK49178.1"/>
    </source>
</evidence>
<dbReference type="GO" id="GO:0008889">
    <property type="term" value="F:glycerophosphodiester phosphodiesterase activity"/>
    <property type="evidence" value="ECO:0007669"/>
    <property type="project" value="TreeGrafter"/>
</dbReference>
<dbReference type="SUPFAM" id="SSF51695">
    <property type="entry name" value="PLC-like phosphodiesterases"/>
    <property type="match status" value="1"/>
</dbReference>
<dbReference type="InterPro" id="IPR030395">
    <property type="entry name" value="GP_PDE_dom"/>
</dbReference>
<dbReference type="AlphaFoldDB" id="A0A2G8KML3"/>
<organism evidence="3 4">
    <name type="scientific">Stichopus japonicus</name>
    <name type="common">Sea cucumber</name>
    <dbReference type="NCBI Taxonomy" id="307972"/>
    <lineage>
        <taxon>Eukaryota</taxon>
        <taxon>Metazoa</taxon>
        <taxon>Echinodermata</taxon>
        <taxon>Eleutherozoa</taxon>
        <taxon>Echinozoa</taxon>
        <taxon>Holothuroidea</taxon>
        <taxon>Aspidochirotacea</taxon>
        <taxon>Aspidochirotida</taxon>
        <taxon>Stichopodidae</taxon>
        <taxon>Apostichopus</taxon>
    </lineage>
</organism>